<dbReference type="Proteomes" id="UP000283077">
    <property type="component" value="Unassembled WGS sequence"/>
</dbReference>
<feature type="transmembrane region" description="Helical" evidence="1">
    <location>
        <begin position="358"/>
        <end position="378"/>
    </location>
</feature>
<feature type="transmembrane region" description="Helical" evidence="1">
    <location>
        <begin position="101"/>
        <end position="122"/>
    </location>
</feature>
<dbReference type="Pfam" id="PF07786">
    <property type="entry name" value="HGSNAT_cat"/>
    <property type="match status" value="1"/>
</dbReference>
<feature type="transmembrane region" description="Helical" evidence="1">
    <location>
        <begin position="128"/>
        <end position="146"/>
    </location>
</feature>
<gene>
    <name evidence="3" type="ORF">EOE67_01960</name>
</gene>
<dbReference type="InterPro" id="IPR012429">
    <property type="entry name" value="HGSNAT_cat"/>
</dbReference>
<feature type="transmembrane region" description="Helical" evidence="1">
    <location>
        <begin position="206"/>
        <end position="223"/>
    </location>
</feature>
<sequence length="392" mass="45145">MTASSCPSPLTTQQMPVRQRINSIDMLRGLVMLIMLLDHVRERVLLHLQVSDPMDIASTEAGLFFSRLAAHLCAPVFIFLTGLSAWLYQHQSPVPRDVRQFLIKRGLFLILLELTLVNFAWMGAYHTLWLQVIWVIGLCMLALALLSVLPRTLLWLIALTLLFGHNLLTPISFLPGEWGYSLWTLLHDRNYLVSEGALKVKVSYPLLPWIGVIVLGYLTGPLFSKLTDPQQRQRILLRAGVAALLLFVLLRGFNLYGETLPWQAQPTLVLTVMDIFNVTKYPPSLNFLLLTLGLMCLLLCWFERPMPAVVRRVFADFGAAPMFFYLLHLYVLLLIYQLLLWQFGANHGSLYGVPDIRWVWLMSLMLALLLYPPTRWFAAFKKRSSWRWIRYF</sequence>
<evidence type="ECO:0000259" key="2">
    <source>
        <dbReference type="Pfam" id="PF07786"/>
    </source>
</evidence>
<protein>
    <submittedName>
        <fullName evidence="3">DUF1624 domain-containing protein</fullName>
    </submittedName>
</protein>
<dbReference type="PANTHER" id="PTHR40407">
    <property type="entry name" value="MEMBRANE PROTEIN-LIKE PROTEIN"/>
    <property type="match status" value="1"/>
</dbReference>
<dbReference type="RefSeq" id="WP_127697355.1">
    <property type="nucleotide sequence ID" value="NZ_SACS01000001.1"/>
</dbReference>
<feature type="transmembrane region" description="Helical" evidence="1">
    <location>
        <begin position="314"/>
        <end position="338"/>
    </location>
</feature>
<reference evidence="3 4" key="1">
    <citation type="submission" date="2019-01" db="EMBL/GenBank/DDBJ databases">
        <authorList>
            <person name="Chen W.-M."/>
        </authorList>
    </citation>
    <scope>NUCLEOTIDE SEQUENCE [LARGE SCALE GENOMIC DNA]</scope>
    <source>
        <strain evidence="3 4">KYPC3</strain>
    </source>
</reference>
<name>A0A437R5B6_9GAMM</name>
<dbReference type="PANTHER" id="PTHR40407:SF1">
    <property type="entry name" value="HEPARAN-ALPHA-GLUCOSAMINIDE N-ACETYLTRANSFERASE CATALYTIC DOMAIN-CONTAINING PROTEIN"/>
    <property type="match status" value="1"/>
</dbReference>
<keyword evidence="1" id="KW-0812">Transmembrane</keyword>
<organism evidence="3 4">
    <name type="scientific">Rheinheimera riviphila</name>
    <dbReference type="NCBI Taxonomy" id="1834037"/>
    <lineage>
        <taxon>Bacteria</taxon>
        <taxon>Pseudomonadati</taxon>
        <taxon>Pseudomonadota</taxon>
        <taxon>Gammaproteobacteria</taxon>
        <taxon>Chromatiales</taxon>
        <taxon>Chromatiaceae</taxon>
        <taxon>Rheinheimera</taxon>
    </lineage>
</organism>
<feature type="transmembrane region" description="Helical" evidence="1">
    <location>
        <begin position="153"/>
        <end position="173"/>
    </location>
</feature>
<dbReference type="OrthoDB" id="508112at2"/>
<accession>A0A437R5B6</accession>
<evidence type="ECO:0000256" key="1">
    <source>
        <dbReference type="SAM" id="Phobius"/>
    </source>
</evidence>
<dbReference type="AlphaFoldDB" id="A0A437R5B6"/>
<keyword evidence="1" id="KW-0472">Membrane</keyword>
<keyword evidence="1" id="KW-1133">Transmembrane helix</keyword>
<keyword evidence="4" id="KW-1185">Reference proteome</keyword>
<comment type="caution">
    <text evidence="3">The sequence shown here is derived from an EMBL/GenBank/DDBJ whole genome shotgun (WGS) entry which is preliminary data.</text>
</comment>
<feature type="transmembrane region" description="Helical" evidence="1">
    <location>
        <begin position="235"/>
        <end position="253"/>
    </location>
</feature>
<feature type="transmembrane region" description="Helical" evidence="1">
    <location>
        <begin position="284"/>
        <end position="302"/>
    </location>
</feature>
<dbReference type="EMBL" id="SACS01000001">
    <property type="protein sequence ID" value="RVU41978.1"/>
    <property type="molecule type" value="Genomic_DNA"/>
</dbReference>
<evidence type="ECO:0000313" key="3">
    <source>
        <dbReference type="EMBL" id="RVU41978.1"/>
    </source>
</evidence>
<proteinExistence type="predicted"/>
<feature type="transmembrane region" description="Helical" evidence="1">
    <location>
        <begin position="68"/>
        <end position="89"/>
    </location>
</feature>
<evidence type="ECO:0000313" key="4">
    <source>
        <dbReference type="Proteomes" id="UP000283077"/>
    </source>
</evidence>
<feature type="domain" description="Heparan-alpha-glucosaminide N-acetyltransferase catalytic" evidence="2">
    <location>
        <begin position="20"/>
        <end position="226"/>
    </location>
</feature>